<organism evidence="2 3">
    <name type="scientific">Xanthobacter aminoxidans</name>
    <dbReference type="NCBI Taxonomy" id="186280"/>
    <lineage>
        <taxon>Bacteria</taxon>
        <taxon>Pseudomonadati</taxon>
        <taxon>Pseudomonadota</taxon>
        <taxon>Alphaproteobacteria</taxon>
        <taxon>Hyphomicrobiales</taxon>
        <taxon>Xanthobacteraceae</taxon>
        <taxon>Xanthobacter</taxon>
    </lineage>
</organism>
<dbReference type="Pfam" id="PF03869">
    <property type="entry name" value="Arc"/>
    <property type="match status" value="1"/>
</dbReference>
<feature type="domain" description="Arc-like DNA binding" evidence="1">
    <location>
        <begin position="8"/>
        <end position="54"/>
    </location>
</feature>
<dbReference type="GO" id="GO:0003677">
    <property type="term" value="F:DNA binding"/>
    <property type="evidence" value="ECO:0007669"/>
    <property type="project" value="UniProtKB-KW"/>
</dbReference>
<dbReference type="SUPFAM" id="SSF47598">
    <property type="entry name" value="Ribbon-helix-helix"/>
    <property type="match status" value="1"/>
</dbReference>
<dbReference type="Proteomes" id="UP001604043">
    <property type="component" value="Unassembled WGS sequence"/>
</dbReference>
<dbReference type="InterPro" id="IPR005569">
    <property type="entry name" value="Arc_DNA-bd_dom"/>
</dbReference>
<dbReference type="Gene3D" id="1.10.1220.10">
    <property type="entry name" value="Met repressor-like"/>
    <property type="match status" value="1"/>
</dbReference>
<comment type="caution">
    <text evidence="2">The sequence shown here is derived from an EMBL/GenBank/DDBJ whole genome shotgun (WGS) entry which is preliminary data.</text>
</comment>
<accession>A0ABW6ZCC7</accession>
<sequence>MAEETPVRDFDKFMLRMPEGMRDRITREAKANGRSMNAELIARIEKTLEDDSALVKLTDRVQELEADFEKRLQDIELKLYDVIEHVMPPHMRRD</sequence>
<evidence type="ECO:0000259" key="1">
    <source>
        <dbReference type="Pfam" id="PF03869"/>
    </source>
</evidence>
<keyword evidence="2" id="KW-0238">DNA-binding</keyword>
<reference evidence="2 3" key="1">
    <citation type="submission" date="2024-02" db="EMBL/GenBank/DDBJ databases">
        <title>Expansion and revision of Xanthobacter and proposal of Roseixanthobacter gen. nov.</title>
        <authorList>
            <person name="Soltysiak M.P.M."/>
            <person name="Jalihal A."/>
            <person name="Ory A."/>
            <person name="Chrisophersen C."/>
            <person name="Lee A.D."/>
            <person name="Boulton J."/>
            <person name="Springer M."/>
        </authorList>
    </citation>
    <scope>NUCLEOTIDE SEQUENCE [LARGE SCALE GENOMIC DNA]</scope>
    <source>
        <strain evidence="2 3">CB5</strain>
    </source>
</reference>
<evidence type="ECO:0000313" key="3">
    <source>
        <dbReference type="Proteomes" id="UP001604043"/>
    </source>
</evidence>
<proteinExistence type="predicted"/>
<keyword evidence="3" id="KW-1185">Reference proteome</keyword>
<dbReference type="RefSeq" id="WP_394006985.1">
    <property type="nucleotide sequence ID" value="NZ_JBAFUR010000001.1"/>
</dbReference>
<dbReference type="InterPro" id="IPR013321">
    <property type="entry name" value="Arc_rbn_hlx_hlx"/>
</dbReference>
<protein>
    <submittedName>
        <fullName evidence="2">Arc family DNA-binding protein</fullName>
    </submittedName>
</protein>
<dbReference type="InterPro" id="IPR010985">
    <property type="entry name" value="Ribbon_hlx_hlx"/>
</dbReference>
<gene>
    <name evidence="2" type="ORF">V5F30_00355</name>
</gene>
<name>A0ABW6ZCC7_9HYPH</name>
<evidence type="ECO:0000313" key="2">
    <source>
        <dbReference type="EMBL" id="MFG1250635.1"/>
    </source>
</evidence>
<dbReference type="EMBL" id="JBAFUR010000001">
    <property type="protein sequence ID" value="MFG1250635.1"/>
    <property type="molecule type" value="Genomic_DNA"/>
</dbReference>